<comment type="caution">
    <text evidence="2">The sequence shown here is derived from an EMBL/GenBank/DDBJ whole genome shotgun (WGS) entry which is preliminary data.</text>
</comment>
<evidence type="ECO:0000313" key="2">
    <source>
        <dbReference type="EMBL" id="ORZ11433.1"/>
    </source>
</evidence>
<keyword evidence="1" id="KW-0732">Signal</keyword>
<dbReference type="PANTHER" id="PTHR28075">
    <property type="entry name" value="CHROMOSOME 16, WHOLE GENOME SHOTGUN SEQUENCE"/>
    <property type="match status" value="1"/>
</dbReference>
<dbReference type="GO" id="GO:0005737">
    <property type="term" value="C:cytoplasm"/>
    <property type="evidence" value="ECO:0007669"/>
    <property type="project" value="TreeGrafter"/>
</dbReference>
<dbReference type="Proteomes" id="UP000193560">
    <property type="component" value="Unassembled WGS sequence"/>
</dbReference>
<dbReference type="Pfam" id="PF08520">
    <property type="entry name" value="Mitofissin"/>
    <property type="match status" value="1"/>
</dbReference>
<feature type="chain" id="PRO_5012349191" description="DUF1748-domain-containing protein" evidence="1">
    <location>
        <begin position="21"/>
        <end position="72"/>
    </location>
</feature>
<accession>A0A1X2I820</accession>
<evidence type="ECO:0000256" key="1">
    <source>
        <dbReference type="SAM" id="SignalP"/>
    </source>
</evidence>
<proteinExistence type="predicted"/>
<name>A0A1X2I820_9FUNG</name>
<protein>
    <recommendedName>
        <fullName evidence="4">DUF1748-domain-containing protein</fullName>
    </recommendedName>
</protein>
<dbReference type="STRING" id="90262.A0A1X2I820"/>
<dbReference type="OrthoDB" id="16824at2759"/>
<feature type="signal peptide" evidence="1">
    <location>
        <begin position="1"/>
        <end position="20"/>
    </location>
</feature>
<organism evidence="2 3">
    <name type="scientific">Absidia repens</name>
    <dbReference type="NCBI Taxonomy" id="90262"/>
    <lineage>
        <taxon>Eukaryota</taxon>
        <taxon>Fungi</taxon>
        <taxon>Fungi incertae sedis</taxon>
        <taxon>Mucoromycota</taxon>
        <taxon>Mucoromycotina</taxon>
        <taxon>Mucoromycetes</taxon>
        <taxon>Mucorales</taxon>
        <taxon>Cunninghamellaceae</taxon>
        <taxon>Absidia</taxon>
    </lineage>
</organism>
<dbReference type="AlphaFoldDB" id="A0A1X2I820"/>
<keyword evidence="3" id="KW-1185">Reference proteome</keyword>
<reference evidence="2 3" key="1">
    <citation type="submission" date="2016-07" db="EMBL/GenBank/DDBJ databases">
        <title>Pervasive Adenine N6-methylation of Active Genes in Fungi.</title>
        <authorList>
            <consortium name="DOE Joint Genome Institute"/>
            <person name="Mondo S.J."/>
            <person name="Dannebaum R.O."/>
            <person name="Kuo R.C."/>
            <person name="Labutti K."/>
            <person name="Haridas S."/>
            <person name="Kuo A."/>
            <person name="Salamov A."/>
            <person name="Ahrendt S.R."/>
            <person name="Lipzen A."/>
            <person name="Sullivan W."/>
            <person name="Andreopoulos W.B."/>
            <person name="Clum A."/>
            <person name="Lindquist E."/>
            <person name="Daum C."/>
            <person name="Ramamoorthy G.K."/>
            <person name="Gryganskyi A."/>
            <person name="Culley D."/>
            <person name="Magnuson J.K."/>
            <person name="James T.Y."/>
            <person name="O'Malley M.A."/>
            <person name="Stajich J.E."/>
            <person name="Spatafora J.W."/>
            <person name="Visel A."/>
            <person name="Grigoriev I.V."/>
        </authorList>
    </citation>
    <scope>NUCLEOTIDE SEQUENCE [LARGE SCALE GENOMIC DNA]</scope>
    <source>
        <strain evidence="2 3">NRRL 1336</strain>
    </source>
</reference>
<dbReference type="EMBL" id="MCGE01000021">
    <property type="protein sequence ID" value="ORZ11433.1"/>
    <property type="molecule type" value="Genomic_DNA"/>
</dbReference>
<gene>
    <name evidence="2" type="ORF">BCR42DRAFT_421120</name>
</gene>
<dbReference type="PANTHER" id="PTHR28075:SF1">
    <property type="entry name" value="DUF1748-DOMAIN-CONTAINING PROTEIN"/>
    <property type="match status" value="1"/>
</dbReference>
<sequence length="72" mass="8213">MLGRLFHFTADAVLLSTVLAGVKRNTGLQPKTSTIENEDIRGYVQKYLNVGEWVLDNSLVFMTNSSYFERKE</sequence>
<dbReference type="InterPro" id="IPR013726">
    <property type="entry name" value="Mitofissin"/>
</dbReference>
<evidence type="ECO:0008006" key="4">
    <source>
        <dbReference type="Google" id="ProtNLM"/>
    </source>
</evidence>
<evidence type="ECO:0000313" key="3">
    <source>
        <dbReference type="Proteomes" id="UP000193560"/>
    </source>
</evidence>